<dbReference type="Gene3D" id="1.20.910.10">
    <property type="entry name" value="Heme oxygenase-like"/>
    <property type="match status" value="1"/>
</dbReference>
<sequence length="184" mass="21231">MISETLKANTKILHDRVEAHFNSQRIFDGRFSVVDYRNLIHYNYLFLLQFEDAVFSAITPKNAQQLNLEKRRKLASIKKDMEVLNIEESATLTPMEINNEAEAFGILYVMEGSTLGGNVIAKQLSKHPDFQDLSFSYFRCYGENTGSYWKNFKQVLDQEITVERHQDCISGAEKAYQFLLSLSV</sequence>
<evidence type="ECO:0000313" key="1">
    <source>
        <dbReference type="EMBL" id="MCW4453118.1"/>
    </source>
</evidence>
<name>A0ABT3JQP6_9FLAO</name>
<dbReference type="Proteomes" id="UP001209107">
    <property type="component" value="Unassembled WGS sequence"/>
</dbReference>
<keyword evidence="2" id="KW-1185">Reference proteome</keyword>
<accession>A0ABT3JQP6</accession>
<dbReference type="CDD" id="cd19166">
    <property type="entry name" value="HemeO-bac"/>
    <property type="match status" value="1"/>
</dbReference>
<dbReference type="SUPFAM" id="SSF48613">
    <property type="entry name" value="Heme oxygenase-like"/>
    <property type="match status" value="1"/>
</dbReference>
<dbReference type="RefSeq" id="WP_265145168.1">
    <property type="nucleotide sequence ID" value="NZ_JAPCHZ010000007.1"/>
</dbReference>
<evidence type="ECO:0000313" key="2">
    <source>
        <dbReference type="Proteomes" id="UP001209107"/>
    </source>
</evidence>
<dbReference type="EMBL" id="JAPCHZ010000007">
    <property type="protein sequence ID" value="MCW4453118.1"/>
    <property type="molecule type" value="Genomic_DNA"/>
</dbReference>
<dbReference type="InterPro" id="IPR016084">
    <property type="entry name" value="Haem_Oase-like_multi-hlx"/>
</dbReference>
<dbReference type="InterPro" id="IPR016053">
    <property type="entry name" value="Haem_Oase-like"/>
</dbReference>
<dbReference type="Pfam" id="PF01126">
    <property type="entry name" value="Heme_oxygenase"/>
    <property type="match status" value="1"/>
</dbReference>
<gene>
    <name evidence="1" type="ORF">OK344_12985</name>
</gene>
<reference evidence="1 2" key="1">
    <citation type="submission" date="2022-10" db="EMBL/GenBank/DDBJ databases">
        <title>Kaistella sp. BT-6-1-3.</title>
        <authorList>
            <person name="Ai J."/>
            <person name="Deng Z."/>
        </authorList>
    </citation>
    <scope>NUCLEOTIDE SEQUENCE [LARGE SCALE GENOMIC DNA]</scope>
    <source>
        <strain evidence="1 2">BT6-1-3</strain>
    </source>
</reference>
<proteinExistence type="predicted"/>
<comment type="caution">
    <text evidence="1">The sequence shown here is derived from an EMBL/GenBank/DDBJ whole genome shotgun (WGS) entry which is preliminary data.</text>
</comment>
<organism evidence="1 2">
    <name type="scientific">Kaistella yananensis</name>
    <dbReference type="NCBI Taxonomy" id="2989820"/>
    <lineage>
        <taxon>Bacteria</taxon>
        <taxon>Pseudomonadati</taxon>
        <taxon>Bacteroidota</taxon>
        <taxon>Flavobacteriia</taxon>
        <taxon>Flavobacteriales</taxon>
        <taxon>Weeksellaceae</taxon>
        <taxon>Chryseobacterium group</taxon>
        <taxon>Kaistella</taxon>
    </lineage>
</organism>
<protein>
    <submittedName>
        <fullName evidence="1">Biliverdin-producing heme oxygenase</fullName>
    </submittedName>
</protein>